<keyword evidence="5" id="KW-1185">Reference proteome</keyword>
<dbReference type="OrthoDB" id="9804872at2"/>
<reference evidence="5" key="1">
    <citation type="submission" date="2017-02" db="EMBL/GenBank/DDBJ databases">
        <authorList>
            <person name="Varghese N."/>
            <person name="Submissions S."/>
        </authorList>
    </citation>
    <scope>NUCLEOTIDE SEQUENCE [LARGE SCALE GENOMIC DNA]</scope>
    <source>
        <strain evidence="5">ATCC 35199</strain>
    </source>
</reference>
<feature type="transmembrane region" description="Helical" evidence="2">
    <location>
        <begin position="163"/>
        <end position="182"/>
    </location>
</feature>
<name>A0A1T5BD87_9FIRM</name>
<evidence type="ECO:0000259" key="3">
    <source>
        <dbReference type="SMART" id="SM00460"/>
    </source>
</evidence>
<dbReference type="AlphaFoldDB" id="A0A1T5BD87"/>
<evidence type="ECO:0000256" key="1">
    <source>
        <dbReference type="SAM" id="MobiDB-lite"/>
    </source>
</evidence>
<dbReference type="EMBL" id="FUYN01000003">
    <property type="protein sequence ID" value="SKB45242.1"/>
    <property type="molecule type" value="Genomic_DNA"/>
</dbReference>
<dbReference type="SMART" id="SM00460">
    <property type="entry name" value="TGc"/>
    <property type="match status" value="1"/>
</dbReference>
<feature type="domain" description="Transglutaminase-like" evidence="3">
    <location>
        <begin position="465"/>
        <end position="536"/>
    </location>
</feature>
<dbReference type="InterPro" id="IPR052901">
    <property type="entry name" value="Bact_TGase-like"/>
</dbReference>
<feature type="transmembrane region" description="Helical" evidence="2">
    <location>
        <begin position="194"/>
        <end position="214"/>
    </location>
</feature>
<feature type="region of interest" description="Disordered" evidence="1">
    <location>
        <begin position="549"/>
        <end position="586"/>
    </location>
</feature>
<proteinExistence type="predicted"/>
<dbReference type="PANTHER" id="PTHR42736">
    <property type="entry name" value="PROTEIN-GLUTAMINE GAMMA-GLUTAMYLTRANSFERASE"/>
    <property type="match status" value="1"/>
</dbReference>
<keyword evidence="2" id="KW-0472">Membrane</keyword>
<organism evidence="4 5">
    <name type="scientific">Acetoanaerobium noterae</name>
    <dbReference type="NCBI Taxonomy" id="745369"/>
    <lineage>
        <taxon>Bacteria</taxon>
        <taxon>Bacillati</taxon>
        <taxon>Bacillota</taxon>
        <taxon>Clostridia</taxon>
        <taxon>Peptostreptococcales</taxon>
        <taxon>Filifactoraceae</taxon>
        <taxon>Acetoanaerobium</taxon>
    </lineage>
</organism>
<evidence type="ECO:0000256" key="2">
    <source>
        <dbReference type="SAM" id="Phobius"/>
    </source>
</evidence>
<dbReference type="SUPFAM" id="SSF54001">
    <property type="entry name" value="Cysteine proteinases"/>
    <property type="match status" value="1"/>
</dbReference>
<evidence type="ECO:0000313" key="4">
    <source>
        <dbReference type="EMBL" id="SKB45242.1"/>
    </source>
</evidence>
<protein>
    <submittedName>
        <fullName evidence="4">Transglutaminase-like superfamily protein</fullName>
    </submittedName>
</protein>
<dbReference type="Pfam" id="PF01841">
    <property type="entry name" value="Transglut_core"/>
    <property type="match status" value="1"/>
</dbReference>
<keyword evidence="2" id="KW-0812">Transmembrane</keyword>
<feature type="transmembrane region" description="Helical" evidence="2">
    <location>
        <begin position="12"/>
        <end position="31"/>
    </location>
</feature>
<feature type="transmembrane region" description="Helical" evidence="2">
    <location>
        <begin position="118"/>
        <end position="135"/>
    </location>
</feature>
<sequence>MKIKTSQTYKVFALYFISLAIYSMLLSVVGIQQGLSTSMFLVACFNFICVLIYKSNKLRTIMYSIIPKLTLAQLEIGFYSVLFLFISLITEKEINGYFTWISDMFASGTYITIERYESFSKFILIAIVCIFVMLLIKKRLGFVTILFYVFFILSWHFYVPGAYLYSIIYTMGSLAFFVDKASFEPDDNVNEVRLNFYGPIIGIALSILALIIPLKLPVVYLDDFAQEMTSRFPILESMRETVEDAIGGSSFRFSDLPYQPNTKKLGGSVELSDGIALKVKAKEPLYLRGSVKHVYTGYSWELKEPLYYKMQDNKLKLEPESLGYIPEKIEIYPENLKTRTIFNPYFTYEVANIEDTELIYTMDLEIMRNNGQKNQTKPYEVGYFSVDYLGEREYSDEELEMLKPYQSLPSSVTDRTVALAEKITSEQEGVYKKLLALEDYLKNNYPYTLTTSELPENRDFVDYFLFEEKKGYCTYFSSAMAVMARSIGIATRYVEGFRMDEELDEAGLYIVREDRAHAWVEAYIPGTGWLSFEPTGSLTQEEIDQRNRLNESGNTDEYEDESDPLGQDNETESRNNQEDAGFEYDDSEVIASNEPVKISSKLIALLIGGALLVSMIFRKRLFEEYRHFRIKKEKGMEGFKKRYFEIIRIAKLMDEAEIKGTPKEIMNILNNKFSFSEHNLGELVNEAFYSGNIIKQSQLDIMDEAYESIFRVYIKHKNTDN</sequence>
<keyword evidence="2" id="KW-1133">Transmembrane helix</keyword>
<dbReference type="InterPro" id="IPR038765">
    <property type="entry name" value="Papain-like_cys_pep_sf"/>
</dbReference>
<dbReference type="PANTHER" id="PTHR42736:SF1">
    <property type="entry name" value="PROTEIN-GLUTAMINE GAMMA-GLUTAMYLTRANSFERASE"/>
    <property type="match status" value="1"/>
</dbReference>
<feature type="transmembrane region" description="Helical" evidence="2">
    <location>
        <begin position="37"/>
        <end position="53"/>
    </location>
</feature>
<evidence type="ECO:0000313" key="5">
    <source>
        <dbReference type="Proteomes" id="UP000243406"/>
    </source>
</evidence>
<accession>A0A1T5BD87</accession>
<dbReference type="Gene3D" id="3.10.620.30">
    <property type="match status" value="1"/>
</dbReference>
<feature type="compositionally biased region" description="Acidic residues" evidence="1">
    <location>
        <begin position="554"/>
        <end position="563"/>
    </location>
</feature>
<dbReference type="RefSeq" id="WP_159446423.1">
    <property type="nucleotide sequence ID" value="NZ_FUYN01000003.1"/>
</dbReference>
<gene>
    <name evidence="4" type="ORF">SAMN02745120_1554</name>
</gene>
<dbReference type="InterPro" id="IPR002931">
    <property type="entry name" value="Transglutaminase-like"/>
</dbReference>
<dbReference type="Proteomes" id="UP000243406">
    <property type="component" value="Unassembled WGS sequence"/>
</dbReference>
<dbReference type="CDD" id="cd00637">
    <property type="entry name" value="7tm_classA_rhodopsin-like"/>
    <property type="match status" value="1"/>
</dbReference>